<reference evidence="2" key="2">
    <citation type="submission" date="2023-01" db="EMBL/GenBank/DDBJ databases">
        <authorList>
            <person name="Petersen C."/>
        </authorList>
    </citation>
    <scope>NUCLEOTIDE SEQUENCE</scope>
    <source>
        <strain evidence="2">IBT 17514</strain>
    </source>
</reference>
<keyword evidence="3" id="KW-1185">Reference proteome</keyword>
<name>A0AAD6HQF2_9EURO</name>
<sequence>MATEPTLAPATFTDFSPQAQSPLFSFPPEIRYEIFACALSSAPDTTQPIDQDAYCTRPGYETISHTCTELLRTCKRVYLEAWFMPFLCSEHSFYMAWRQRSPKRVMSVPRMQACLDLIHARHGEVQGGSVRIFPQLWALQGTKDCDGVFSMKNFHPKAVTITIRYTDTWEWEQNKALYMEGAWAGRVRLPASVTKFKIDFESIERRKDEVDHIAHELAEKWRFRRSDGVDMVTSGEDSISFSRWTGSSTLGGLRWLRDETRPGQLDYYVGTVTWRPSKEPPTEGRLFNPRVQVTWDRPALKSLRYTSVPTERLHNAGVPETSNAEEAAQLLYDYESQLQGSDDEGMGDHISSDPAEESEEESGEEEDDSDEDW</sequence>
<gene>
    <name evidence="2" type="ORF">N7493_003843</name>
</gene>
<dbReference type="Proteomes" id="UP001215712">
    <property type="component" value="Unassembled WGS sequence"/>
</dbReference>
<dbReference type="AlphaFoldDB" id="A0AAD6HQF2"/>
<organism evidence="2 3">
    <name type="scientific">Penicillium malachiteum</name>
    <dbReference type="NCBI Taxonomy" id="1324776"/>
    <lineage>
        <taxon>Eukaryota</taxon>
        <taxon>Fungi</taxon>
        <taxon>Dikarya</taxon>
        <taxon>Ascomycota</taxon>
        <taxon>Pezizomycotina</taxon>
        <taxon>Eurotiomycetes</taxon>
        <taxon>Eurotiomycetidae</taxon>
        <taxon>Eurotiales</taxon>
        <taxon>Aspergillaceae</taxon>
        <taxon>Penicillium</taxon>
    </lineage>
</organism>
<reference evidence="2" key="1">
    <citation type="journal article" date="2023" name="IMA Fungus">
        <title>Comparative genomic study of the Penicillium genus elucidates a diverse pangenome and 15 lateral gene transfer events.</title>
        <authorList>
            <person name="Petersen C."/>
            <person name="Sorensen T."/>
            <person name="Nielsen M.R."/>
            <person name="Sondergaard T.E."/>
            <person name="Sorensen J.L."/>
            <person name="Fitzpatrick D.A."/>
            <person name="Frisvad J.C."/>
            <person name="Nielsen K.L."/>
        </authorList>
    </citation>
    <scope>NUCLEOTIDE SEQUENCE</scope>
    <source>
        <strain evidence="2">IBT 17514</strain>
    </source>
</reference>
<evidence type="ECO:0000313" key="3">
    <source>
        <dbReference type="Proteomes" id="UP001215712"/>
    </source>
</evidence>
<feature type="region of interest" description="Disordered" evidence="1">
    <location>
        <begin position="327"/>
        <end position="373"/>
    </location>
</feature>
<evidence type="ECO:0000313" key="2">
    <source>
        <dbReference type="EMBL" id="KAJ5732362.1"/>
    </source>
</evidence>
<protein>
    <submittedName>
        <fullName evidence="2">Uncharacterized protein</fullName>
    </submittedName>
</protein>
<comment type="caution">
    <text evidence="2">The sequence shown here is derived from an EMBL/GenBank/DDBJ whole genome shotgun (WGS) entry which is preliminary data.</text>
</comment>
<feature type="compositionally biased region" description="Acidic residues" evidence="1">
    <location>
        <begin position="354"/>
        <end position="373"/>
    </location>
</feature>
<accession>A0AAD6HQF2</accession>
<dbReference type="EMBL" id="JAQJAN010000004">
    <property type="protein sequence ID" value="KAJ5732362.1"/>
    <property type="molecule type" value="Genomic_DNA"/>
</dbReference>
<evidence type="ECO:0000256" key="1">
    <source>
        <dbReference type="SAM" id="MobiDB-lite"/>
    </source>
</evidence>
<proteinExistence type="predicted"/>